<dbReference type="EMBL" id="UHJC01000001">
    <property type="protein sequence ID" value="SUP80391.1"/>
    <property type="molecule type" value="Genomic_DNA"/>
</dbReference>
<accession>A0A380Q3R0</accession>
<reference evidence="1 2" key="1">
    <citation type="submission" date="2018-06" db="EMBL/GenBank/DDBJ databases">
        <authorList>
            <consortium name="Pathogen Informatics"/>
            <person name="Doyle S."/>
        </authorList>
    </citation>
    <scope>NUCLEOTIDE SEQUENCE [LARGE SCALE GENOMIC DNA]</scope>
    <source>
        <strain evidence="1 2">NCTC8580</strain>
    </source>
</reference>
<organism evidence="1 2">
    <name type="scientific">Yersinia pseudotuberculosis</name>
    <dbReference type="NCBI Taxonomy" id="633"/>
    <lineage>
        <taxon>Bacteria</taxon>
        <taxon>Pseudomonadati</taxon>
        <taxon>Pseudomonadota</taxon>
        <taxon>Gammaproteobacteria</taxon>
        <taxon>Enterobacterales</taxon>
        <taxon>Yersiniaceae</taxon>
        <taxon>Yersinia</taxon>
    </lineage>
</organism>
<gene>
    <name evidence="1" type="ORF">NCTC8580_00442</name>
</gene>
<name>A0A380Q3R0_YERPU</name>
<dbReference type="Proteomes" id="UP000255087">
    <property type="component" value="Unassembled WGS sequence"/>
</dbReference>
<evidence type="ECO:0000313" key="2">
    <source>
        <dbReference type="Proteomes" id="UP000255087"/>
    </source>
</evidence>
<protein>
    <submittedName>
        <fullName evidence="1">Putative bacteriophage tail sheath protein</fullName>
    </submittedName>
</protein>
<proteinExistence type="predicted"/>
<sequence length="284" mass="30251">MTISFKDIPDNIRVPLCYIEFDNSAAVKGTPQVLHKTLLLGLRLATGSVPAGHPFRITSASAAEDAFGRGSMLATMASGFIQANAFSDLWAIAIDDDEEGVKATGTVTLSGVCATPGQIALMIAGTQVRVTVLAGDTAAAMATKMTTAITARKTLPVTAKSTEGVVTLTANWSGVTGNDIDIRVNYYDGEMLPSGVGCTALRWLSAIRTIACGVAITLFTPKKTGFVSLSTWPLRSLTTRRYWTIADNVYGWLMQQILSVCLSAMLPQKPNSSLYTRINHVRIG</sequence>
<dbReference type="RefSeq" id="WP_374057632.1">
    <property type="nucleotide sequence ID" value="NZ_UHJC01000001.1"/>
</dbReference>
<evidence type="ECO:0000313" key="1">
    <source>
        <dbReference type="EMBL" id="SUP80391.1"/>
    </source>
</evidence>
<dbReference type="AlphaFoldDB" id="A0A380Q3R0"/>